<proteinExistence type="predicted"/>
<name>A0AAD8TMY7_LOLMU</name>
<organism evidence="3 4">
    <name type="scientific">Lolium multiflorum</name>
    <name type="common">Italian ryegrass</name>
    <name type="synonym">Lolium perenne subsp. multiflorum</name>
    <dbReference type="NCBI Taxonomy" id="4521"/>
    <lineage>
        <taxon>Eukaryota</taxon>
        <taxon>Viridiplantae</taxon>
        <taxon>Streptophyta</taxon>
        <taxon>Embryophyta</taxon>
        <taxon>Tracheophyta</taxon>
        <taxon>Spermatophyta</taxon>
        <taxon>Magnoliopsida</taxon>
        <taxon>Liliopsida</taxon>
        <taxon>Poales</taxon>
        <taxon>Poaceae</taxon>
        <taxon>BOP clade</taxon>
        <taxon>Pooideae</taxon>
        <taxon>Poodae</taxon>
        <taxon>Poeae</taxon>
        <taxon>Poeae Chloroplast Group 2 (Poeae type)</taxon>
        <taxon>Loliodinae</taxon>
        <taxon>Loliinae</taxon>
        <taxon>Lolium</taxon>
    </lineage>
</organism>
<keyword evidence="4" id="KW-1185">Reference proteome</keyword>
<sequence>MVKKKNPALATDGATSGAAAKAASGASRKGASEVSASAPVPPAPVASTAGHMLGDWPASTTTRSDEKKARSLGLILTNEGNVILPAPEHLPNISSDNLEDRDSSIPIESRTEERANFEDEDDEPTNPEALSTDPRSFADDIRDTAESNHDDDADHTVFVDAALEKASLQPSKIPSGSFVDEDDLFDLEGDSLDSCRCSFSSSFRKTYLQTIITTLEAFASQFTSLEADKIRIKKEVESMSSKLDNAVRIAAEARQNADSLKEELKQLKSKLKDEEALRGASEAKKDNLLWQSILALLKSADIPSDSLDKLPENSPADALSMTIESNKVVEALLRKNKEVLSRMHSMIFPKASQEKTLEQLMDAFAVDTKDNIEVLKRTLRTYGALFAFQLMM</sequence>
<feature type="compositionally biased region" description="Low complexity" evidence="2">
    <location>
        <begin position="8"/>
        <end position="38"/>
    </location>
</feature>
<evidence type="ECO:0000256" key="2">
    <source>
        <dbReference type="SAM" id="MobiDB-lite"/>
    </source>
</evidence>
<evidence type="ECO:0000313" key="3">
    <source>
        <dbReference type="EMBL" id="KAK1684607.1"/>
    </source>
</evidence>
<feature type="compositionally biased region" description="Basic and acidic residues" evidence="2">
    <location>
        <begin position="98"/>
        <end position="117"/>
    </location>
</feature>
<feature type="coiled-coil region" evidence="1">
    <location>
        <begin position="236"/>
        <end position="284"/>
    </location>
</feature>
<evidence type="ECO:0000313" key="4">
    <source>
        <dbReference type="Proteomes" id="UP001231189"/>
    </source>
</evidence>
<dbReference type="EMBL" id="JAUUTY010000002">
    <property type="protein sequence ID" value="KAK1684607.1"/>
    <property type="molecule type" value="Genomic_DNA"/>
</dbReference>
<protein>
    <submittedName>
        <fullName evidence="3">Uncharacterized protein</fullName>
    </submittedName>
</protein>
<feature type="region of interest" description="Disordered" evidence="2">
    <location>
        <begin position="1"/>
        <end position="71"/>
    </location>
</feature>
<reference evidence="3" key="1">
    <citation type="submission" date="2023-07" db="EMBL/GenBank/DDBJ databases">
        <title>A chromosome-level genome assembly of Lolium multiflorum.</title>
        <authorList>
            <person name="Chen Y."/>
            <person name="Copetti D."/>
            <person name="Kolliker R."/>
            <person name="Studer B."/>
        </authorList>
    </citation>
    <scope>NUCLEOTIDE SEQUENCE</scope>
    <source>
        <strain evidence="3">02402/16</strain>
        <tissue evidence="3">Leaf</tissue>
    </source>
</reference>
<accession>A0AAD8TMY7</accession>
<feature type="region of interest" description="Disordered" evidence="2">
    <location>
        <begin position="85"/>
        <end position="137"/>
    </location>
</feature>
<comment type="caution">
    <text evidence="3">The sequence shown here is derived from an EMBL/GenBank/DDBJ whole genome shotgun (WGS) entry which is preliminary data.</text>
</comment>
<evidence type="ECO:0000256" key="1">
    <source>
        <dbReference type="SAM" id="Coils"/>
    </source>
</evidence>
<dbReference type="Proteomes" id="UP001231189">
    <property type="component" value="Unassembled WGS sequence"/>
</dbReference>
<keyword evidence="1" id="KW-0175">Coiled coil</keyword>
<dbReference type="AlphaFoldDB" id="A0AAD8TMY7"/>
<gene>
    <name evidence="3" type="ORF">QYE76_045455</name>
</gene>